<sequence length="843" mass="89545" precursor="true">MTPASAIAGLCALLWLGSAAFSQNPKPKTPGPATETTDITTLPPANPAPGPSRGRHTEKDNGIYVDIPKIYDDASLAALFQAAQGNLLKLNAFDSSTLLKGIGATQGASAQQSLAAAQLNTIRLPGSSTTAVTPTIPGTPATTGFTLPSAFSPSATDLLNEQTQLNAQITNLQLLLEGALSDQFVPGKSLPKQRVTFGFPISINVPMGYQYQHAVAEVEISVCGPNITGTDTPSIVALLPQAKTYNVASIVNKSTALSGGAIAGIMNFGGSFLHGHQTYYLVQDQDTIALQRPSHHDCRLPGDKSYDARTFAWQFKPVLGQPVVRDGLRQTFVQIAFPQRPNNPDQQGACGDYISIDTVWRAYDPKTGRVAAPIGEPIHQHFQPAPYYLGPKPINVRADDNGDGTLTVRAIGGFKTGTYVRIGKTVIDGSAATPASAGFEQTTWYIKFNATASDLLLKGARLVNRDGTEADILVGQPDGETTCPKPPPVEADRKARTIARTEKGGKSSPPPPATAEQLQQQQAGQKPLSKSLYVEQLMAPANEISATLRRAVAEAGKPEVTLVPFSDSLTLVKIPHAAKSKPSSTNPADDQPSNIPVVLIGAKVFGLRDAPFREVTAEYLTILASNDLLSTNRQLVWTKLFTSDPGEVYQIPHRDELSPSSTAGAQAQASGFSVNPIKFLATDPATHLHRYALSGIDLGPVSFLVPAISSWVVDSSTLKVFSLTDDQVKALKRIVIRHAGDPPLVLDLPAENPPAPPKFSLDAQAANPSGPTLTVKGYGLDQIVSIRYLDTPLSFTPAQADPDPASSKKVLTVNLPGPLNPPGINLTFFLTDKTLYEYAVPVK</sequence>
<dbReference type="eggNOG" id="ENOG503401D">
    <property type="taxonomic scope" value="Bacteria"/>
</dbReference>
<keyword evidence="2" id="KW-0732">Signal</keyword>
<dbReference type="InParanoid" id="Q01YV0"/>
<feature type="compositionally biased region" description="Low complexity" evidence="1">
    <location>
        <begin position="514"/>
        <end position="526"/>
    </location>
</feature>
<evidence type="ECO:0000256" key="1">
    <source>
        <dbReference type="SAM" id="MobiDB-lite"/>
    </source>
</evidence>
<dbReference type="STRING" id="234267.Acid_4201"/>
<dbReference type="OrthoDB" id="129914at2"/>
<gene>
    <name evidence="3" type="ordered locus">Acid_4201</name>
</gene>
<feature type="region of interest" description="Disordered" evidence="1">
    <location>
        <begin position="471"/>
        <end position="526"/>
    </location>
</feature>
<name>Q01YV0_SOLUE</name>
<evidence type="ECO:0000313" key="3">
    <source>
        <dbReference type="EMBL" id="ABJ85165.1"/>
    </source>
</evidence>
<feature type="signal peptide" evidence="2">
    <location>
        <begin position="1"/>
        <end position="22"/>
    </location>
</feature>
<dbReference type="HOGENOM" id="CLU_337671_0_0_0"/>
<dbReference type="KEGG" id="sus:Acid_4201"/>
<proteinExistence type="predicted"/>
<dbReference type="EMBL" id="CP000473">
    <property type="protein sequence ID" value="ABJ85165.1"/>
    <property type="molecule type" value="Genomic_DNA"/>
</dbReference>
<protein>
    <recommendedName>
        <fullName evidence="4">IPT/TIG domain-containing protein</fullName>
    </recommendedName>
</protein>
<organism evidence="3">
    <name type="scientific">Solibacter usitatus (strain Ellin6076)</name>
    <dbReference type="NCBI Taxonomy" id="234267"/>
    <lineage>
        <taxon>Bacteria</taxon>
        <taxon>Pseudomonadati</taxon>
        <taxon>Acidobacteriota</taxon>
        <taxon>Terriglobia</taxon>
        <taxon>Bryobacterales</taxon>
        <taxon>Solibacteraceae</taxon>
        <taxon>Candidatus Solibacter</taxon>
    </lineage>
</organism>
<feature type="compositionally biased region" description="Basic and acidic residues" evidence="1">
    <location>
        <begin position="490"/>
        <end position="505"/>
    </location>
</feature>
<evidence type="ECO:0008006" key="4">
    <source>
        <dbReference type="Google" id="ProtNLM"/>
    </source>
</evidence>
<accession>Q01YV0</accession>
<evidence type="ECO:0000256" key="2">
    <source>
        <dbReference type="SAM" id="SignalP"/>
    </source>
</evidence>
<feature type="region of interest" description="Disordered" evidence="1">
    <location>
        <begin position="24"/>
        <end position="59"/>
    </location>
</feature>
<reference evidence="3" key="1">
    <citation type="submission" date="2006-10" db="EMBL/GenBank/DDBJ databases">
        <title>Complete sequence of Solibacter usitatus Ellin6076.</title>
        <authorList>
            <consortium name="US DOE Joint Genome Institute"/>
            <person name="Copeland A."/>
            <person name="Lucas S."/>
            <person name="Lapidus A."/>
            <person name="Barry K."/>
            <person name="Detter J.C."/>
            <person name="Glavina del Rio T."/>
            <person name="Hammon N."/>
            <person name="Israni S."/>
            <person name="Dalin E."/>
            <person name="Tice H."/>
            <person name="Pitluck S."/>
            <person name="Thompson L.S."/>
            <person name="Brettin T."/>
            <person name="Bruce D."/>
            <person name="Han C."/>
            <person name="Tapia R."/>
            <person name="Gilna P."/>
            <person name="Schmutz J."/>
            <person name="Larimer F."/>
            <person name="Land M."/>
            <person name="Hauser L."/>
            <person name="Kyrpides N."/>
            <person name="Mikhailova N."/>
            <person name="Janssen P.H."/>
            <person name="Kuske C.R."/>
            <person name="Richardson P."/>
        </authorList>
    </citation>
    <scope>NUCLEOTIDE SEQUENCE</scope>
    <source>
        <strain evidence="3">Ellin6076</strain>
    </source>
</reference>
<feature type="chain" id="PRO_5004163641" description="IPT/TIG domain-containing protein" evidence="2">
    <location>
        <begin position="23"/>
        <end position="843"/>
    </location>
</feature>
<dbReference type="AlphaFoldDB" id="Q01YV0"/>